<dbReference type="InterPro" id="IPR012281">
    <property type="entry name" value="Phospholipid_synth_PlsX-like"/>
</dbReference>
<keyword evidence="3 10" id="KW-0444">Lipid biosynthesis</keyword>
<dbReference type="PIRSF" id="PIRSF002465">
    <property type="entry name" value="Phsphlp_syn_PlsX"/>
    <property type="match status" value="1"/>
</dbReference>
<keyword evidence="2 10" id="KW-0963">Cytoplasm</keyword>
<dbReference type="GO" id="GO:0043811">
    <property type="term" value="F:phosphate:acyl-[acyl carrier protein] acyltransferase activity"/>
    <property type="evidence" value="ECO:0007669"/>
    <property type="project" value="UniProtKB-UniRule"/>
</dbReference>
<dbReference type="EC" id="2.3.1.274" evidence="8 10"/>
<dbReference type="InterPro" id="IPR003664">
    <property type="entry name" value="FA_synthesis"/>
</dbReference>
<comment type="caution">
    <text evidence="11">The sequence shown here is derived from an EMBL/GenBank/DDBJ whole genome shotgun (WGS) entry which is preliminary data.</text>
</comment>
<dbReference type="PANTHER" id="PTHR30100:SF1">
    <property type="entry name" value="PHOSPHATE ACYLTRANSFERASE"/>
    <property type="match status" value="1"/>
</dbReference>
<evidence type="ECO:0000256" key="3">
    <source>
        <dbReference type="ARBA" id="ARBA00022516"/>
    </source>
</evidence>
<evidence type="ECO:0000256" key="2">
    <source>
        <dbReference type="ARBA" id="ARBA00022490"/>
    </source>
</evidence>
<dbReference type="AlphaFoldDB" id="A0A3E2B2R4"/>
<evidence type="ECO:0000313" key="12">
    <source>
        <dbReference type="Proteomes" id="UP000260649"/>
    </source>
</evidence>
<dbReference type="HAMAP" id="MF_00019">
    <property type="entry name" value="PlsX"/>
    <property type="match status" value="1"/>
</dbReference>
<evidence type="ECO:0000256" key="4">
    <source>
        <dbReference type="ARBA" id="ARBA00022679"/>
    </source>
</evidence>
<evidence type="ECO:0000256" key="6">
    <source>
        <dbReference type="ARBA" id="ARBA00023209"/>
    </source>
</evidence>
<proteinExistence type="inferred from homology"/>
<dbReference type="Proteomes" id="UP000260649">
    <property type="component" value="Unassembled WGS sequence"/>
</dbReference>
<evidence type="ECO:0000256" key="8">
    <source>
        <dbReference type="ARBA" id="ARBA00024069"/>
    </source>
</evidence>
<keyword evidence="11" id="KW-0012">Acyltransferase</keyword>
<dbReference type="RefSeq" id="WP_117142379.1">
    <property type="nucleotide sequence ID" value="NZ_CAKXKJ010000013.1"/>
</dbReference>
<evidence type="ECO:0000313" key="11">
    <source>
        <dbReference type="EMBL" id="RFT06320.1"/>
    </source>
</evidence>
<dbReference type="Gene3D" id="3.40.718.10">
    <property type="entry name" value="Isopropylmalate Dehydrogenase"/>
    <property type="match status" value="1"/>
</dbReference>
<evidence type="ECO:0000256" key="5">
    <source>
        <dbReference type="ARBA" id="ARBA00023098"/>
    </source>
</evidence>
<comment type="subcellular location">
    <subcellularLocation>
        <location evidence="10">Cytoplasm</location>
    </subcellularLocation>
    <text evidence="10">Associated with the membrane possibly through PlsY.</text>
</comment>
<evidence type="ECO:0000256" key="9">
    <source>
        <dbReference type="ARBA" id="ARBA00046608"/>
    </source>
</evidence>
<dbReference type="NCBIfam" id="TIGR00182">
    <property type="entry name" value="plsX"/>
    <property type="match status" value="1"/>
</dbReference>
<reference evidence="11 12" key="1">
    <citation type="submission" date="2018-07" db="EMBL/GenBank/DDBJ databases">
        <title>GABA Modulating Bacteria of the Human Gut Microbiota.</title>
        <authorList>
            <person name="Strandwitz P."/>
            <person name="Kim K.H."/>
            <person name="Terekhova D."/>
            <person name="Liu J.K."/>
            <person name="Sharma A."/>
            <person name="Levering J."/>
            <person name="Mcdonald D."/>
            <person name="Dietrich D."/>
            <person name="Ramadhar T.R."/>
            <person name="Lekbua A."/>
            <person name="Mroue N."/>
            <person name="Liston C."/>
            <person name="Stewart E.J."/>
            <person name="Dubin M.J."/>
            <person name="Zengler K."/>
            <person name="Knight R."/>
            <person name="Gilbert J.A."/>
            <person name="Clardy J."/>
            <person name="Lewis K."/>
        </authorList>
    </citation>
    <scope>NUCLEOTIDE SEQUENCE [LARGE SCALE GENOMIC DNA]</scope>
    <source>
        <strain evidence="11 12">KLE1738</strain>
    </source>
</reference>
<organism evidence="11 12">
    <name type="scientific">Evtepia gabavorous</name>
    <dbReference type="NCBI Taxonomy" id="2211183"/>
    <lineage>
        <taxon>Bacteria</taxon>
        <taxon>Bacillati</taxon>
        <taxon>Bacillota</taxon>
        <taxon>Clostridia</taxon>
        <taxon>Eubacteriales</taxon>
        <taxon>Evtepia</taxon>
    </lineage>
</organism>
<comment type="similarity">
    <text evidence="10">Belongs to the PlsX family.</text>
</comment>
<keyword evidence="6 10" id="KW-0594">Phospholipid biosynthesis</keyword>
<keyword evidence="12" id="KW-1185">Reference proteome</keyword>
<dbReference type="SUPFAM" id="SSF53659">
    <property type="entry name" value="Isocitrate/Isopropylmalate dehydrogenase-like"/>
    <property type="match status" value="1"/>
</dbReference>
<evidence type="ECO:0000256" key="10">
    <source>
        <dbReference type="HAMAP-Rule" id="MF_00019"/>
    </source>
</evidence>
<comment type="function">
    <text evidence="10">Catalyzes the reversible formation of acyl-phosphate (acyl-PO(4)) from acyl-[acyl-carrier-protein] (acyl-ACP). This enzyme utilizes acyl-ACP as fatty acyl donor, but not acyl-CoA.</text>
</comment>
<gene>
    <name evidence="10" type="primary">plsX</name>
    <name evidence="11" type="ORF">DV520_07950</name>
</gene>
<comment type="pathway">
    <text evidence="10">Lipid metabolism; phospholipid metabolism.</text>
</comment>
<sequence length="345" mass="36150">MRIIVDAMGGDNAPQAPVEGALRAVRELGVEVLLTGRPAEIGACLAKLGHTAPPPGVEIAPASQVIEMEDNPARAFKDKPDASMTVGLRLLKEGRGEAFVSAGSTGALLSAATLLIKRIRGIRRAALAPVVPNARGNMVLIDCGATAEGTPEYLLQFAFMGAYYARRFLGIENPRVGLLNIGTEPSKGMELQKAAHALLTQAHEAGRIRFVGNIEGREAISQGAADVLVTDGFTGNIFLKTVEGAASLFSHALKDMLLGSTKNKLAALLLKNSIGAFKKRFDANEVGGTALLGISQPVIKAHGSSNAYAFFNAIRQAQVVAQADIVGDIAANVAHMRLEPGEKEG</sequence>
<dbReference type="GeneID" id="97995661"/>
<evidence type="ECO:0000256" key="7">
    <source>
        <dbReference type="ARBA" id="ARBA00023264"/>
    </source>
</evidence>
<evidence type="ECO:0000256" key="1">
    <source>
        <dbReference type="ARBA" id="ARBA00001232"/>
    </source>
</evidence>
<keyword evidence="7 10" id="KW-1208">Phospholipid metabolism</keyword>
<dbReference type="GO" id="GO:0006633">
    <property type="term" value="P:fatty acid biosynthetic process"/>
    <property type="evidence" value="ECO:0007669"/>
    <property type="project" value="UniProtKB-UniRule"/>
</dbReference>
<dbReference type="PANTHER" id="PTHR30100">
    <property type="entry name" value="FATTY ACID/PHOSPHOLIPID SYNTHESIS PROTEIN PLSX"/>
    <property type="match status" value="1"/>
</dbReference>
<accession>A0A3E2B2R4</accession>
<comment type="subunit">
    <text evidence="9 10">Homodimer. Probably interacts with PlsY.</text>
</comment>
<keyword evidence="4 10" id="KW-0808">Transferase</keyword>
<comment type="catalytic activity">
    <reaction evidence="1 10">
        <text>a fatty acyl-[ACP] + phosphate = an acyl phosphate + holo-[ACP]</text>
        <dbReference type="Rhea" id="RHEA:42292"/>
        <dbReference type="Rhea" id="RHEA-COMP:9685"/>
        <dbReference type="Rhea" id="RHEA-COMP:14125"/>
        <dbReference type="ChEBI" id="CHEBI:43474"/>
        <dbReference type="ChEBI" id="CHEBI:59918"/>
        <dbReference type="ChEBI" id="CHEBI:64479"/>
        <dbReference type="ChEBI" id="CHEBI:138651"/>
        <dbReference type="EC" id="2.3.1.274"/>
    </reaction>
</comment>
<name>A0A3E2B2R4_9FIRM</name>
<dbReference type="GO" id="GO:0005737">
    <property type="term" value="C:cytoplasm"/>
    <property type="evidence" value="ECO:0007669"/>
    <property type="project" value="UniProtKB-SubCell"/>
</dbReference>
<protein>
    <recommendedName>
        <fullName evidence="8 10">Phosphate acyltransferase</fullName>
        <ecNumber evidence="8 10">2.3.1.274</ecNumber>
    </recommendedName>
    <alternativeName>
        <fullName evidence="10">Acyl-ACP phosphotransacylase</fullName>
    </alternativeName>
    <alternativeName>
        <fullName evidence="10">Acyl-[acyl-carrier-protein]--phosphate acyltransferase</fullName>
    </alternativeName>
    <alternativeName>
        <fullName evidence="10">Phosphate-acyl-ACP acyltransferase</fullName>
    </alternativeName>
</protein>
<keyword evidence="5 10" id="KW-0443">Lipid metabolism</keyword>
<dbReference type="GO" id="GO:0008654">
    <property type="term" value="P:phospholipid biosynthetic process"/>
    <property type="evidence" value="ECO:0007669"/>
    <property type="project" value="UniProtKB-KW"/>
</dbReference>
<dbReference type="OrthoDB" id="9806408at2"/>
<dbReference type="UniPathway" id="UPA00085"/>
<dbReference type="EMBL" id="QQRQ01000012">
    <property type="protein sequence ID" value="RFT06320.1"/>
    <property type="molecule type" value="Genomic_DNA"/>
</dbReference>
<dbReference type="Pfam" id="PF02504">
    <property type="entry name" value="FA_synthesis"/>
    <property type="match status" value="1"/>
</dbReference>